<dbReference type="Proteomes" id="UP000299102">
    <property type="component" value="Unassembled WGS sequence"/>
</dbReference>
<reference evidence="2 3" key="1">
    <citation type="journal article" date="2019" name="Commun. Biol.">
        <title>The bagworm genome reveals a unique fibroin gene that provides high tensile strength.</title>
        <authorList>
            <person name="Kono N."/>
            <person name="Nakamura H."/>
            <person name="Ohtoshi R."/>
            <person name="Tomita M."/>
            <person name="Numata K."/>
            <person name="Arakawa K."/>
        </authorList>
    </citation>
    <scope>NUCLEOTIDE SEQUENCE [LARGE SCALE GENOMIC DNA]</scope>
</reference>
<organism evidence="2 3">
    <name type="scientific">Eumeta variegata</name>
    <name type="common">Bagworm moth</name>
    <name type="synonym">Eumeta japonica</name>
    <dbReference type="NCBI Taxonomy" id="151549"/>
    <lineage>
        <taxon>Eukaryota</taxon>
        <taxon>Metazoa</taxon>
        <taxon>Ecdysozoa</taxon>
        <taxon>Arthropoda</taxon>
        <taxon>Hexapoda</taxon>
        <taxon>Insecta</taxon>
        <taxon>Pterygota</taxon>
        <taxon>Neoptera</taxon>
        <taxon>Endopterygota</taxon>
        <taxon>Lepidoptera</taxon>
        <taxon>Glossata</taxon>
        <taxon>Ditrysia</taxon>
        <taxon>Tineoidea</taxon>
        <taxon>Psychidae</taxon>
        <taxon>Oiketicinae</taxon>
        <taxon>Eumeta</taxon>
    </lineage>
</organism>
<feature type="region of interest" description="Disordered" evidence="1">
    <location>
        <begin position="100"/>
        <end position="134"/>
    </location>
</feature>
<dbReference type="AlphaFoldDB" id="A0A4C1Y9U1"/>
<accession>A0A4C1Y9U1</accession>
<evidence type="ECO:0000256" key="1">
    <source>
        <dbReference type="SAM" id="MobiDB-lite"/>
    </source>
</evidence>
<comment type="caution">
    <text evidence="2">The sequence shown here is derived from an EMBL/GenBank/DDBJ whole genome shotgun (WGS) entry which is preliminary data.</text>
</comment>
<name>A0A4C1Y9U1_EUMVA</name>
<dbReference type="EMBL" id="BGZK01001153">
    <property type="protein sequence ID" value="GBP72698.1"/>
    <property type="molecule type" value="Genomic_DNA"/>
</dbReference>
<sequence>MEPSMRGSASHLTIFTETPKFDSASIRWYIHDTHFICGNRAVGACCCELTIYLSPADEPITASKLKTSNAAIAPAPSRARAQRVDFYLVRTLRASESITDGLLTADGPRGRPTRRSVSDSPGRISSPRRPHGPL</sequence>
<protein>
    <submittedName>
        <fullName evidence="2">Uncharacterized protein</fullName>
    </submittedName>
</protein>
<evidence type="ECO:0000313" key="2">
    <source>
        <dbReference type="EMBL" id="GBP72698.1"/>
    </source>
</evidence>
<keyword evidence="3" id="KW-1185">Reference proteome</keyword>
<gene>
    <name evidence="2" type="ORF">EVAR_52176_1</name>
</gene>
<evidence type="ECO:0000313" key="3">
    <source>
        <dbReference type="Proteomes" id="UP000299102"/>
    </source>
</evidence>
<proteinExistence type="predicted"/>